<evidence type="ECO:0000313" key="13">
    <source>
        <dbReference type="EMBL" id="NJC71215.1"/>
    </source>
</evidence>
<dbReference type="InterPro" id="IPR001807">
    <property type="entry name" value="ClC"/>
</dbReference>
<dbReference type="InterPro" id="IPR050368">
    <property type="entry name" value="ClC-type_chloride_channel"/>
</dbReference>
<keyword evidence="14" id="KW-1185">Reference proteome</keyword>
<feature type="domain" description="CBS" evidence="12">
    <location>
        <begin position="441"/>
        <end position="497"/>
    </location>
</feature>
<evidence type="ECO:0000313" key="14">
    <source>
        <dbReference type="Proteomes" id="UP000722989"/>
    </source>
</evidence>
<evidence type="ECO:0000256" key="3">
    <source>
        <dbReference type="ARBA" id="ARBA00022692"/>
    </source>
</evidence>
<keyword evidence="2" id="KW-0813">Transport</keyword>
<keyword evidence="4 11" id="KW-1133">Transmembrane helix</keyword>
<reference evidence="13 14" key="1">
    <citation type="submission" date="2020-03" db="EMBL/GenBank/DDBJ databases">
        <title>WGS of the type strain of Planosporangium spp.</title>
        <authorList>
            <person name="Thawai C."/>
        </authorList>
    </citation>
    <scope>NUCLEOTIDE SEQUENCE [LARGE SCALE GENOMIC DNA]</scope>
    <source>
        <strain evidence="13 14">TBRC 5610</strain>
    </source>
</reference>
<feature type="transmembrane region" description="Helical" evidence="11">
    <location>
        <begin position="148"/>
        <end position="173"/>
    </location>
</feature>
<dbReference type="Pfam" id="PF00571">
    <property type="entry name" value="CBS"/>
    <property type="match status" value="2"/>
</dbReference>
<dbReference type="Pfam" id="PF00654">
    <property type="entry name" value="Voltage_CLC"/>
    <property type="match status" value="1"/>
</dbReference>
<evidence type="ECO:0000256" key="1">
    <source>
        <dbReference type="ARBA" id="ARBA00004141"/>
    </source>
</evidence>
<dbReference type="InterPro" id="IPR014743">
    <property type="entry name" value="Cl-channel_core"/>
</dbReference>
<keyword evidence="5" id="KW-0406">Ion transport</keyword>
<dbReference type="PANTHER" id="PTHR43427">
    <property type="entry name" value="CHLORIDE CHANNEL PROTEIN CLC-E"/>
    <property type="match status" value="1"/>
</dbReference>
<proteinExistence type="predicted"/>
<dbReference type="EMBL" id="JAATVY010000010">
    <property type="protein sequence ID" value="NJC71215.1"/>
    <property type="molecule type" value="Genomic_DNA"/>
</dbReference>
<dbReference type="CDD" id="cd00400">
    <property type="entry name" value="Voltage_gated_ClC"/>
    <property type="match status" value="1"/>
</dbReference>
<dbReference type="SUPFAM" id="SSF54631">
    <property type="entry name" value="CBS-domain pair"/>
    <property type="match status" value="1"/>
</dbReference>
<comment type="subcellular location">
    <subcellularLocation>
        <location evidence="1">Membrane</location>
        <topology evidence="1">Multi-pass membrane protein</topology>
    </subcellularLocation>
</comment>
<keyword evidence="10" id="KW-0129">CBS domain</keyword>
<keyword evidence="6 11" id="KW-0472">Membrane</keyword>
<sequence length="564" mass="57683">MLVLAVAVGAGAGLGAVAFRWLVVSATRLFSGHADYAAAPGTANPHLPGLGRWFVVAAPVVAGLLYGPLIHLFAREARGHGVPEVMYAVAERGGRIRPRVAAVKSLASAICIGGGGSVGREGPIVQVGSALGSTLGQLVRLPEERLRLLVACGAAGAISATFNTPIAGVFFALELILANFAVESFGAVVLSSVTASVIGRALLGDHPFLVLPPFRVASPGEYGLYALLGLLAAGVGVGFSRVLYVIEDVCDRVWRGPEWLRPAVGGVLLGGLLLAVPEMYGVGYPVLGRAVAGRYALWFLLVLLVAKMLATSLTMGIGGSGGVFGPSLFIGAMTGAAFGTAVHHLLPHATAPAGAYALVGMGAVFAGSARAPITAVVTMFELTGEYTIILPLMVAIALAAGASRLISRDTIYTRKLLRRGIDIERPRAAARLDELTVAAAAVALPEPLAPDADLQQLAQRFAATEYAALPVVDGAGQLRGVVRAVDVEAALRGAAPISAADLARTVPILHSGQGLEEALGELVRHGGAGLPVQRGDGDLVDGWLTHRDVLRTAAGSADATASRG</sequence>
<dbReference type="PRINTS" id="PR00762">
    <property type="entry name" value="CLCHANNEL"/>
</dbReference>
<dbReference type="Proteomes" id="UP000722989">
    <property type="component" value="Unassembled WGS sequence"/>
</dbReference>
<evidence type="ECO:0000256" key="10">
    <source>
        <dbReference type="PROSITE-ProRule" id="PRU00703"/>
    </source>
</evidence>
<dbReference type="Gene3D" id="3.10.580.10">
    <property type="entry name" value="CBS-domain"/>
    <property type="match status" value="1"/>
</dbReference>
<keyword evidence="9" id="KW-0407">Ion channel</keyword>
<dbReference type="Gene3D" id="1.10.3080.10">
    <property type="entry name" value="Clc chloride channel"/>
    <property type="match status" value="1"/>
</dbReference>
<feature type="transmembrane region" description="Helical" evidence="11">
    <location>
        <begin position="295"/>
        <end position="317"/>
    </location>
</feature>
<dbReference type="InterPro" id="IPR000644">
    <property type="entry name" value="CBS_dom"/>
</dbReference>
<evidence type="ECO:0000256" key="2">
    <source>
        <dbReference type="ARBA" id="ARBA00022448"/>
    </source>
</evidence>
<dbReference type="InterPro" id="IPR046342">
    <property type="entry name" value="CBS_dom_sf"/>
</dbReference>
<feature type="transmembrane region" description="Helical" evidence="11">
    <location>
        <begin position="185"/>
        <end position="203"/>
    </location>
</feature>
<dbReference type="PROSITE" id="PS51371">
    <property type="entry name" value="CBS"/>
    <property type="match status" value="1"/>
</dbReference>
<keyword evidence="3 11" id="KW-0812">Transmembrane</keyword>
<feature type="transmembrane region" description="Helical" evidence="11">
    <location>
        <begin position="353"/>
        <end position="380"/>
    </location>
</feature>
<name>A0ABX0Y0V4_9ACTN</name>
<organism evidence="13 14">
    <name type="scientific">Planosporangium thailandense</name>
    <dbReference type="NCBI Taxonomy" id="765197"/>
    <lineage>
        <taxon>Bacteria</taxon>
        <taxon>Bacillati</taxon>
        <taxon>Actinomycetota</taxon>
        <taxon>Actinomycetes</taxon>
        <taxon>Micromonosporales</taxon>
        <taxon>Micromonosporaceae</taxon>
        <taxon>Planosporangium</taxon>
    </lineage>
</organism>
<evidence type="ECO:0000256" key="11">
    <source>
        <dbReference type="SAM" id="Phobius"/>
    </source>
</evidence>
<gene>
    <name evidence="13" type="ORF">HC031_16060</name>
</gene>
<dbReference type="CDD" id="cd02205">
    <property type="entry name" value="CBS_pair_SF"/>
    <property type="match status" value="1"/>
</dbReference>
<comment type="caution">
    <text evidence="13">The sequence shown here is derived from an EMBL/GenBank/DDBJ whole genome shotgun (WGS) entry which is preliminary data.</text>
</comment>
<feature type="transmembrane region" description="Helical" evidence="11">
    <location>
        <begin position="224"/>
        <end position="244"/>
    </location>
</feature>
<evidence type="ECO:0000256" key="5">
    <source>
        <dbReference type="ARBA" id="ARBA00023065"/>
    </source>
</evidence>
<evidence type="ECO:0000256" key="4">
    <source>
        <dbReference type="ARBA" id="ARBA00022989"/>
    </source>
</evidence>
<evidence type="ECO:0000256" key="9">
    <source>
        <dbReference type="ARBA" id="ARBA00023303"/>
    </source>
</evidence>
<feature type="transmembrane region" description="Helical" evidence="11">
    <location>
        <begin position="50"/>
        <end position="74"/>
    </location>
</feature>
<dbReference type="SMART" id="SM00116">
    <property type="entry name" value="CBS"/>
    <property type="match status" value="2"/>
</dbReference>
<feature type="transmembrane region" description="Helical" evidence="11">
    <location>
        <begin position="386"/>
        <end position="406"/>
    </location>
</feature>
<dbReference type="SUPFAM" id="SSF81340">
    <property type="entry name" value="Clc chloride channel"/>
    <property type="match status" value="1"/>
</dbReference>
<evidence type="ECO:0000256" key="7">
    <source>
        <dbReference type="ARBA" id="ARBA00023173"/>
    </source>
</evidence>
<accession>A0ABX0Y0V4</accession>
<keyword evidence="7" id="KW-0869">Chloride channel</keyword>
<dbReference type="PANTHER" id="PTHR43427:SF6">
    <property type="entry name" value="CHLORIDE CHANNEL PROTEIN CLC-E"/>
    <property type="match status" value="1"/>
</dbReference>
<keyword evidence="8" id="KW-0868">Chloride</keyword>
<feature type="transmembrane region" description="Helical" evidence="11">
    <location>
        <begin position="264"/>
        <end position="283"/>
    </location>
</feature>
<evidence type="ECO:0000256" key="6">
    <source>
        <dbReference type="ARBA" id="ARBA00023136"/>
    </source>
</evidence>
<evidence type="ECO:0000256" key="8">
    <source>
        <dbReference type="ARBA" id="ARBA00023214"/>
    </source>
</evidence>
<feature type="transmembrane region" description="Helical" evidence="11">
    <location>
        <begin position="323"/>
        <end position="346"/>
    </location>
</feature>
<evidence type="ECO:0000259" key="12">
    <source>
        <dbReference type="PROSITE" id="PS51371"/>
    </source>
</evidence>
<protein>
    <submittedName>
        <fullName evidence="13">Chloride channel protein</fullName>
    </submittedName>
</protein>